<organism evidence="4 5">
    <name type="scientific">Ktedonobacter robiniae</name>
    <dbReference type="NCBI Taxonomy" id="2778365"/>
    <lineage>
        <taxon>Bacteria</taxon>
        <taxon>Bacillati</taxon>
        <taxon>Chloroflexota</taxon>
        <taxon>Ktedonobacteria</taxon>
        <taxon>Ktedonobacterales</taxon>
        <taxon>Ktedonobacteraceae</taxon>
        <taxon>Ktedonobacter</taxon>
    </lineage>
</organism>
<comment type="function">
    <text evidence="3">Required for maturation of urease via the functional incorporation of the urease nickel metallocenter.</text>
</comment>
<comment type="subcellular location">
    <subcellularLocation>
        <location evidence="3">Cytoplasm</location>
    </subcellularLocation>
</comment>
<dbReference type="RefSeq" id="WP_201375061.1">
    <property type="nucleotide sequence ID" value="NZ_BNJG01000003.1"/>
</dbReference>
<dbReference type="InterPro" id="IPR038277">
    <property type="entry name" value="UreF_sf"/>
</dbReference>
<keyword evidence="1 3" id="KW-0996">Nickel insertion</keyword>
<dbReference type="Proteomes" id="UP000654345">
    <property type="component" value="Unassembled WGS sequence"/>
</dbReference>
<dbReference type="EMBL" id="BNJG01000003">
    <property type="protein sequence ID" value="GHO58813.1"/>
    <property type="molecule type" value="Genomic_DNA"/>
</dbReference>
<dbReference type="Gene3D" id="1.10.4190.10">
    <property type="entry name" value="Urease accessory protein UreF"/>
    <property type="match status" value="1"/>
</dbReference>
<comment type="similarity">
    <text evidence="3">Belongs to the UreF family.</text>
</comment>
<dbReference type="InterPro" id="IPR002639">
    <property type="entry name" value="UreF"/>
</dbReference>
<dbReference type="PIRSF" id="PIRSF009467">
    <property type="entry name" value="Ureas_acces_UreF"/>
    <property type="match status" value="1"/>
</dbReference>
<keyword evidence="3" id="KW-0963">Cytoplasm</keyword>
<accession>A0ABQ3V1H0</accession>
<evidence type="ECO:0000256" key="2">
    <source>
        <dbReference type="ARBA" id="ARBA00023186"/>
    </source>
</evidence>
<dbReference type="Pfam" id="PF01730">
    <property type="entry name" value="UreF"/>
    <property type="match status" value="1"/>
</dbReference>
<dbReference type="HAMAP" id="MF_01385">
    <property type="entry name" value="UreF"/>
    <property type="match status" value="1"/>
</dbReference>
<keyword evidence="2 3" id="KW-0143">Chaperone</keyword>
<dbReference type="PANTHER" id="PTHR33620:SF1">
    <property type="entry name" value="UREASE ACCESSORY PROTEIN F"/>
    <property type="match status" value="1"/>
</dbReference>
<reference evidence="4 5" key="1">
    <citation type="journal article" date="2021" name="Int. J. Syst. Evol. Microbiol.">
        <title>Reticulibacter mediterranei gen. nov., sp. nov., within the new family Reticulibacteraceae fam. nov., and Ktedonospora formicarum gen. nov., sp. nov., Ktedonobacter robiniae sp. nov., Dictyobacter formicarum sp. nov. and Dictyobacter arantiisoli sp. nov., belonging to the class Ktedonobacteria.</title>
        <authorList>
            <person name="Yabe S."/>
            <person name="Zheng Y."/>
            <person name="Wang C.M."/>
            <person name="Sakai Y."/>
            <person name="Abe K."/>
            <person name="Yokota A."/>
            <person name="Donadio S."/>
            <person name="Cavaletti L."/>
            <person name="Monciardini P."/>
        </authorList>
    </citation>
    <scope>NUCLEOTIDE SEQUENCE [LARGE SCALE GENOMIC DNA]</scope>
    <source>
        <strain evidence="4 5">SOSP1-30</strain>
    </source>
</reference>
<evidence type="ECO:0000313" key="4">
    <source>
        <dbReference type="EMBL" id="GHO58813.1"/>
    </source>
</evidence>
<proteinExistence type="inferred from homology"/>
<protein>
    <recommendedName>
        <fullName evidence="3">Urease accessory protein UreF</fullName>
    </recommendedName>
</protein>
<evidence type="ECO:0000313" key="5">
    <source>
        <dbReference type="Proteomes" id="UP000654345"/>
    </source>
</evidence>
<gene>
    <name evidence="3 4" type="primary">ureF</name>
    <name evidence="4" type="ORF">KSB_72880</name>
</gene>
<comment type="caution">
    <text evidence="4">The sequence shown here is derived from an EMBL/GenBank/DDBJ whole genome shotgun (WGS) entry which is preliminary data.</text>
</comment>
<sequence>MVHSQDLQLLQLLQLADSALPIGSTAHSYGLETLADDGDLTSEQLFSFFSDYMQENGLLEGAFCREACRLSKLPPANFAPAWQMLNMRLSAFKSARESRTASTTLGRRFLQLVQLLAQESDRGELLALALRMAKLTQSEAHYCTAFGLVGGMLEIEESTLVLAYLQQTLTSLVYACQRLLPVGQSQASSIIWHLKPILIEVGKRIDHASLDEVTSFTFLPDLASMRHPTLTTRLFIS</sequence>
<evidence type="ECO:0000256" key="3">
    <source>
        <dbReference type="HAMAP-Rule" id="MF_01385"/>
    </source>
</evidence>
<comment type="subunit">
    <text evidence="3">UreD, UreF and UreG form a complex that acts as a GTP-hydrolysis-dependent molecular chaperone, activating the urease apoprotein by helping to assemble the nickel containing metallocenter of UreC. The UreE protein probably delivers the nickel.</text>
</comment>
<evidence type="ECO:0000256" key="1">
    <source>
        <dbReference type="ARBA" id="ARBA00022988"/>
    </source>
</evidence>
<name>A0ABQ3V1H0_9CHLR</name>
<keyword evidence="5" id="KW-1185">Reference proteome</keyword>
<dbReference type="PANTHER" id="PTHR33620">
    <property type="entry name" value="UREASE ACCESSORY PROTEIN F"/>
    <property type="match status" value="1"/>
</dbReference>